<evidence type="ECO:0000259" key="2">
    <source>
        <dbReference type="Pfam" id="PF00498"/>
    </source>
</evidence>
<accession>A6DUD2</accession>
<dbReference type="InterPro" id="IPR008984">
    <property type="entry name" value="SMAD_FHA_dom_sf"/>
</dbReference>
<dbReference type="CDD" id="cd00060">
    <property type="entry name" value="FHA"/>
    <property type="match status" value="1"/>
</dbReference>
<dbReference type="Proteomes" id="UP000004947">
    <property type="component" value="Unassembled WGS sequence"/>
</dbReference>
<dbReference type="SUPFAM" id="SSF49879">
    <property type="entry name" value="SMAD/FHA domain"/>
    <property type="match status" value="1"/>
</dbReference>
<evidence type="ECO:0000313" key="4">
    <source>
        <dbReference type="Proteomes" id="UP000004947"/>
    </source>
</evidence>
<keyword evidence="1" id="KW-0175">Coiled coil</keyword>
<dbReference type="Gene3D" id="3.30.450.40">
    <property type="match status" value="1"/>
</dbReference>
<protein>
    <recommendedName>
        <fullName evidence="2">FHA domain-containing protein</fullName>
    </recommendedName>
</protein>
<organism evidence="3 4">
    <name type="scientific">Lentisphaera araneosa HTCC2155</name>
    <dbReference type="NCBI Taxonomy" id="313628"/>
    <lineage>
        <taxon>Bacteria</taxon>
        <taxon>Pseudomonadati</taxon>
        <taxon>Lentisphaerota</taxon>
        <taxon>Lentisphaeria</taxon>
        <taxon>Lentisphaerales</taxon>
        <taxon>Lentisphaeraceae</taxon>
        <taxon>Lentisphaera</taxon>
    </lineage>
</organism>
<dbReference type="InterPro" id="IPR029016">
    <property type="entry name" value="GAF-like_dom_sf"/>
</dbReference>
<dbReference type="Pfam" id="PF00498">
    <property type="entry name" value="FHA"/>
    <property type="match status" value="1"/>
</dbReference>
<gene>
    <name evidence="3" type="ORF">LNTAR_02694</name>
</gene>
<dbReference type="InterPro" id="IPR000253">
    <property type="entry name" value="FHA_dom"/>
</dbReference>
<dbReference type="Gene3D" id="2.60.200.20">
    <property type="match status" value="1"/>
</dbReference>
<name>A6DUD2_9BACT</name>
<dbReference type="STRING" id="313628.LNTAR_02694"/>
<dbReference type="AlphaFoldDB" id="A6DUD2"/>
<feature type="coiled-coil region" evidence="1">
    <location>
        <begin position="330"/>
        <end position="357"/>
    </location>
</feature>
<sequence length="401" mass="45584">MSTRSYECHNCQRSNNYFQKYCASCELPAAVACLKSTGKGVLPSDLKIGLLPTSQSVGSDIHSDILLPTLSVKKQVCTLHFSGGLFHYISSHNENDIKFNNQDIIANQKYSLEHGCMIRFGEEEFELIYFNKHNRSPRLEKEFLSEYAHQSVSTSISRQLQTISFKHALLECHTVSDVFSLSLDTLLLMTGLERAYGFMITTHENGEIELQEILAKNSDFKTIVESDQQISQSIIKNSLHKHNSIYISNSDIIKEKSQSMFDFDIKTIICLPLNTTYSNSQKETIGILYVDKQYTSHRLPKKLESSLRTISTMAASTIHKQNNNKNPMPSSETQATIRHLKRELADLRKHLKTSSELIDKYDYGNPCAIKTRLRECRKDLLSLSKIISGSAHIPKVHKLEK</sequence>
<reference evidence="3 4" key="1">
    <citation type="journal article" date="2010" name="J. Bacteriol.">
        <title>Genome sequence of Lentisphaera araneosa HTCC2155T, the type species of the order Lentisphaerales in the phylum Lentisphaerae.</title>
        <authorList>
            <person name="Thrash J.C."/>
            <person name="Cho J.C."/>
            <person name="Vergin K.L."/>
            <person name="Morris R.M."/>
            <person name="Giovannoni S.J."/>
        </authorList>
    </citation>
    <scope>NUCLEOTIDE SEQUENCE [LARGE SCALE GENOMIC DNA]</scope>
    <source>
        <strain evidence="3 4">HTCC2155</strain>
    </source>
</reference>
<dbReference type="OrthoDB" id="273564at2"/>
<evidence type="ECO:0000313" key="3">
    <source>
        <dbReference type="EMBL" id="EDM24756.1"/>
    </source>
</evidence>
<proteinExistence type="predicted"/>
<comment type="caution">
    <text evidence="3">The sequence shown here is derived from an EMBL/GenBank/DDBJ whole genome shotgun (WGS) entry which is preliminary data.</text>
</comment>
<feature type="domain" description="FHA" evidence="2">
    <location>
        <begin position="57"/>
        <end position="121"/>
    </location>
</feature>
<dbReference type="RefSeq" id="WP_007281415.1">
    <property type="nucleotide sequence ID" value="NZ_ABCK01000053.1"/>
</dbReference>
<dbReference type="EMBL" id="ABCK01000053">
    <property type="protein sequence ID" value="EDM24756.1"/>
    <property type="molecule type" value="Genomic_DNA"/>
</dbReference>
<keyword evidence="4" id="KW-1185">Reference proteome</keyword>
<evidence type="ECO:0000256" key="1">
    <source>
        <dbReference type="SAM" id="Coils"/>
    </source>
</evidence>